<dbReference type="PANTHER" id="PTHR10454:SF210">
    <property type="entry name" value="CASPASE-2"/>
    <property type="match status" value="1"/>
</dbReference>
<feature type="domain" description="Caspase family p20" evidence="4">
    <location>
        <begin position="33"/>
        <end position="150"/>
    </location>
</feature>
<comment type="caution">
    <text evidence="5">The sequence shown here is derived from an EMBL/GenBank/DDBJ whole genome shotgun (WGS) entry which is preliminary data.</text>
</comment>
<dbReference type="SUPFAM" id="SSF52129">
    <property type="entry name" value="Caspase-like"/>
    <property type="match status" value="1"/>
</dbReference>
<dbReference type="SMART" id="SM00115">
    <property type="entry name" value="CASc"/>
    <property type="match status" value="1"/>
</dbReference>
<dbReference type="GO" id="GO:0004197">
    <property type="term" value="F:cysteine-type endopeptidase activity"/>
    <property type="evidence" value="ECO:0007669"/>
    <property type="project" value="InterPro"/>
</dbReference>
<dbReference type="GO" id="GO:0006508">
    <property type="term" value="P:proteolysis"/>
    <property type="evidence" value="ECO:0007669"/>
    <property type="project" value="InterPro"/>
</dbReference>
<dbReference type="PANTHER" id="PTHR10454">
    <property type="entry name" value="CASPASE"/>
    <property type="match status" value="1"/>
</dbReference>
<dbReference type="OrthoDB" id="6116485at2759"/>
<gene>
    <name evidence="5" type="ORF">DGYR_LOCUS8618</name>
</gene>
<feature type="domain" description="Caspase family p10" evidence="3">
    <location>
        <begin position="177"/>
        <end position="235"/>
    </location>
</feature>
<dbReference type="Gene3D" id="3.40.50.1460">
    <property type="match status" value="1"/>
</dbReference>
<dbReference type="InterPro" id="IPR001309">
    <property type="entry name" value="Pept_C14_p20"/>
</dbReference>
<evidence type="ECO:0000259" key="3">
    <source>
        <dbReference type="PROSITE" id="PS50207"/>
    </source>
</evidence>
<dbReference type="InterPro" id="IPR015917">
    <property type="entry name" value="Pept_C14A"/>
</dbReference>
<dbReference type="Pfam" id="PF00656">
    <property type="entry name" value="Peptidase_C14"/>
    <property type="match status" value="1"/>
</dbReference>
<name>A0A7I8VXJ8_9ANNE</name>
<dbReference type="InterPro" id="IPR002138">
    <property type="entry name" value="Pept_C14_p10"/>
</dbReference>
<dbReference type="InterPro" id="IPR002398">
    <property type="entry name" value="Pept_C14"/>
</dbReference>
<keyword evidence="6" id="KW-1185">Reference proteome</keyword>
<dbReference type="PRINTS" id="PR00376">
    <property type="entry name" value="IL1BCENZYME"/>
</dbReference>
<evidence type="ECO:0000256" key="2">
    <source>
        <dbReference type="RuleBase" id="RU003971"/>
    </source>
</evidence>
<evidence type="ECO:0000313" key="6">
    <source>
        <dbReference type="Proteomes" id="UP000549394"/>
    </source>
</evidence>
<accession>A0A7I8VXJ8</accession>
<dbReference type="InterPro" id="IPR029030">
    <property type="entry name" value="Caspase-like_dom_sf"/>
</dbReference>
<protein>
    <submittedName>
        <fullName evidence="5">DgyrCDS9095</fullName>
    </submittedName>
</protein>
<dbReference type="PROSITE" id="PS50208">
    <property type="entry name" value="CASPASE_P20"/>
    <property type="match status" value="1"/>
</dbReference>
<evidence type="ECO:0000256" key="1">
    <source>
        <dbReference type="ARBA" id="ARBA00010134"/>
    </source>
</evidence>
<comment type="similarity">
    <text evidence="1 2">Belongs to the peptidase C14A family.</text>
</comment>
<dbReference type="AlphaFoldDB" id="A0A7I8VXJ8"/>
<dbReference type="InterPro" id="IPR011600">
    <property type="entry name" value="Pept_C14_caspase"/>
</dbReference>
<reference evidence="5 6" key="1">
    <citation type="submission" date="2020-08" db="EMBL/GenBank/DDBJ databases">
        <authorList>
            <person name="Hejnol A."/>
        </authorList>
    </citation>
    <scope>NUCLEOTIDE SEQUENCE [LARGE SCALE GENOMIC DNA]</scope>
</reference>
<dbReference type="Proteomes" id="UP000549394">
    <property type="component" value="Unassembled WGS sequence"/>
</dbReference>
<sequence length="249" mass="28167">MAGHQQEYFDVNRRRSETIEEEYGTSQDGRHFIIINNMEFKKNLRLPSREESEYDKINLKMKLRACGFNVKVHNNKTTTEMKQILKDVSVKTQYKNPVSVFGCALLSYGQNETIYGTDGPIEIQELIELLKGDVCSVLCGKPKLFIIQACPAIKIGVEETDGNTFPKKKKRNLSSLNEKNIPTMADFVYAHSSIPGFMPWGISQNNDNAGSWFIQAIIFVFNKYRNSHDVLTMFTIDDDDDGGGGDNCG</sequence>
<proteinExistence type="inferred from homology"/>
<evidence type="ECO:0000313" key="5">
    <source>
        <dbReference type="EMBL" id="CAD5120530.1"/>
    </source>
</evidence>
<evidence type="ECO:0000259" key="4">
    <source>
        <dbReference type="PROSITE" id="PS50208"/>
    </source>
</evidence>
<dbReference type="PROSITE" id="PS50207">
    <property type="entry name" value="CASPASE_P10"/>
    <property type="match status" value="1"/>
</dbReference>
<organism evidence="5 6">
    <name type="scientific">Dimorphilus gyrociliatus</name>
    <dbReference type="NCBI Taxonomy" id="2664684"/>
    <lineage>
        <taxon>Eukaryota</taxon>
        <taxon>Metazoa</taxon>
        <taxon>Spiralia</taxon>
        <taxon>Lophotrochozoa</taxon>
        <taxon>Annelida</taxon>
        <taxon>Polychaeta</taxon>
        <taxon>Polychaeta incertae sedis</taxon>
        <taxon>Dinophilidae</taxon>
        <taxon>Dimorphilus</taxon>
    </lineage>
</organism>
<dbReference type="EMBL" id="CAJFCJ010000012">
    <property type="protein sequence ID" value="CAD5120530.1"/>
    <property type="molecule type" value="Genomic_DNA"/>
</dbReference>